<accession>A0A2X0XLM3</accession>
<dbReference type="AlphaFoldDB" id="A0A2X0XLM3"/>
<dbReference type="RefSeq" id="WP_112117151.1">
    <property type="nucleotide sequence ID" value="NZ_UAQE01000001.1"/>
</dbReference>
<feature type="transmembrane region" description="Helical" evidence="1">
    <location>
        <begin position="14"/>
        <end position="37"/>
    </location>
</feature>
<evidence type="ECO:0000313" key="2">
    <source>
        <dbReference type="EMBL" id="SPT98786.1"/>
    </source>
</evidence>
<dbReference type="Proteomes" id="UP000251431">
    <property type="component" value="Unassembled WGS sequence"/>
</dbReference>
<gene>
    <name evidence="2" type="ORF">NCTC7582_01944</name>
</gene>
<reference evidence="2 3" key="1">
    <citation type="submission" date="2018-06" db="EMBL/GenBank/DDBJ databases">
        <authorList>
            <consortium name="Pathogen Informatics"/>
            <person name="Doyle S."/>
        </authorList>
    </citation>
    <scope>NUCLEOTIDE SEQUENCE [LARGE SCALE GENOMIC DNA]</scope>
    <source>
        <strain evidence="2 3">NCTC7582</strain>
    </source>
</reference>
<evidence type="ECO:0000256" key="1">
    <source>
        <dbReference type="SAM" id="Phobius"/>
    </source>
</evidence>
<dbReference type="EMBL" id="UAQE01000001">
    <property type="protein sequence ID" value="SPT98786.1"/>
    <property type="molecule type" value="Genomic_DNA"/>
</dbReference>
<organism evidence="2 3">
    <name type="scientific">Lysinibacillus capsici</name>
    <dbReference type="NCBI Taxonomy" id="2115968"/>
    <lineage>
        <taxon>Bacteria</taxon>
        <taxon>Bacillati</taxon>
        <taxon>Bacillota</taxon>
        <taxon>Bacilli</taxon>
        <taxon>Bacillales</taxon>
        <taxon>Bacillaceae</taxon>
        <taxon>Lysinibacillus</taxon>
    </lineage>
</organism>
<protein>
    <submittedName>
        <fullName evidence="2">Uncharacterized protein</fullName>
    </submittedName>
</protein>
<keyword evidence="1" id="KW-1133">Transmembrane helix</keyword>
<keyword evidence="1" id="KW-0812">Transmembrane</keyword>
<name>A0A2X0XLM3_9BACI</name>
<keyword evidence="1" id="KW-0472">Membrane</keyword>
<sequence>MVITDILFDKDGNFLWASVAALVAFIAAVISIVNAVLTIRSNFKGNVTKARIEWIQEVRKKSADFIAACYDLFEFLELQSVDKIDSDSKKEIARLKNEVQKNGTLLILYFGPDSSKNNDFVVMIIEDLVKILTSRNLWMFRKVIPINTNHLDVLRDFLRLYFKAEWKRANGVLKNSKKVQAYLEKDKAYEKMLEIFKDRLEEYEQKNLDNYERTKINYEVLKDRQDD</sequence>
<evidence type="ECO:0000313" key="3">
    <source>
        <dbReference type="Proteomes" id="UP000251431"/>
    </source>
</evidence>
<proteinExistence type="predicted"/>